<dbReference type="AlphaFoldDB" id="A0A261FSF2"/>
<evidence type="ECO:0000313" key="1">
    <source>
        <dbReference type="EMBL" id="OZG62079.1"/>
    </source>
</evidence>
<dbReference type="EMBL" id="MWWY01000052">
    <property type="protein sequence ID" value="OZG62079.1"/>
    <property type="molecule type" value="Genomic_DNA"/>
</dbReference>
<proteinExistence type="predicted"/>
<accession>A0A261FSF2</accession>
<dbReference type="Proteomes" id="UP000216074">
    <property type="component" value="Unassembled WGS sequence"/>
</dbReference>
<evidence type="ECO:0000313" key="2">
    <source>
        <dbReference type="Proteomes" id="UP000216074"/>
    </source>
</evidence>
<gene>
    <name evidence="1" type="ORF">BHAP_2178</name>
</gene>
<reference evidence="1 2" key="1">
    <citation type="journal article" date="2017" name="BMC Genomics">
        <title>Comparative genomic and phylogenomic analyses of the Bifidobacteriaceae family.</title>
        <authorList>
            <person name="Lugli G.A."/>
            <person name="Milani C."/>
            <person name="Turroni F."/>
            <person name="Duranti S."/>
            <person name="Mancabelli L."/>
            <person name="Mangifesta M."/>
            <person name="Ferrario C."/>
            <person name="Modesto M."/>
            <person name="Mattarelli P."/>
            <person name="Jiri K."/>
            <person name="van Sinderen D."/>
            <person name="Ventura M."/>
        </authorList>
    </citation>
    <scope>NUCLEOTIDE SEQUENCE [LARGE SCALE GENOMIC DNA]</scope>
    <source>
        <strain evidence="1 2">DSM 100202</strain>
    </source>
</reference>
<comment type="caution">
    <text evidence="1">The sequence shown here is derived from an EMBL/GenBank/DDBJ whole genome shotgun (WGS) entry which is preliminary data.</text>
</comment>
<name>A0A261FSF2_9BIFI</name>
<protein>
    <submittedName>
        <fullName evidence="1">Uncharacterized protein</fullName>
    </submittedName>
</protein>
<sequence>MKSKVAFIASVAAVLLAITRVESKSVSKVSTPCFA</sequence>
<organism evidence="1 2">
    <name type="scientific">Bifidobacterium hapali</name>
    <dbReference type="NCBI Taxonomy" id="1630172"/>
    <lineage>
        <taxon>Bacteria</taxon>
        <taxon>Bacillati</taxon>
        <taxon>Actinomycetota</taxon>
        <taxon>Actinomycetes</taxon>
        <taxon>Bifidobacteriales</taxon>
        <taxon>Bifidobacteriaceae</taxon>
        <taxon>Bifidobacterium</taxon>
    </lineage>
</organism>
<keyword evidence="2" id="KW-1185">Reference proteome</keyword>